<protein>
    <submittedName>
        <fullName evidence="2">Uncharacterized protein</fullName>
    </submittedName>
</protein>
<comment type="caution">
    <text evidence="2">The sequence shown here is derived from an EMBL/GenBank/DDBJ whole genome shotgun (WGS) entry which is preliminary data.</text>
</comment>
<dbReference type="Proteomes" id="UP000231688">
    <property type="component" value="Unassembled WGS sequence"/>
</dbReference>
<dbReference type="AlphaFoldDB" id="A0A2M7UEK8"/>
<evidence type="ECO:0000313" key="2">
    <source>
        <dbReference type="EMBL" id="PIZ69621.1"/>
    </source>
</evidence>
<sequence>MGGRSSVVRAAYWIAVSNLRMPVREIRQASPRARIQELEKGSSTGEPIRVSELPRKVPKIKNTGSVPKTDTGGQVE</sequence>
<evidence type="ECO:0000256" key="1">
    <source>
        <dbReference type="SAM" id="MobiDB-lite"/>
    </source>
</evidence>
<name>A0A2M7UEK8_9BACT</name>
<organism evidence="2 3">
    <name type="scientific">Candidatus Portnoybacteria bacterium CG_4_10_14_0_2_um_filter_43_36</name>
    <dbReference type="NCBI Taxonomy" id="1974798"/>
    <lineage>
        <taxon>Bacteria</taxon>
        <taxon>Candidatus Portnoyibacteriota</taxon>
    </lineage>
</organism>
<feature type="compositionally biased region" description="Polar residues" evidence="1">
    <location>
        <begin position="62"/>
        <end position="76"/>
    </location>
</feature>
<gene>
    <name evidence="2" type="ORF">COY10_01115</name>
</gene>
<proteinExistence type="predicted"/>
<reference evidence="3" key="1">
    <citation type="submission" date="2017-09" db="EMBL/GenBank/DDBJ databases">
        <title>Depth-based differentiation of microbial function through sediment-hosted aquifers and enrichment of novel symbionts in the deep terrestrial subsurface.</title>
        <authorList>
            <person name="Probst A.J."/>
            <person name="Ladd B."/>
            <person name="Jarett J.K."/>
            <person name="Geller-Mcgrath D.E."/>
            <person name="Sieber C.M.K."/>
            <person name="Emerson J.B."/>
            <person name="Anantharaman K."/>
            <person name="Thomas B.C."/>
            <person name="Malmstrom R."/>
            <person name="Stieglmeier M."/>
            <person name="Klingl A."/>
            <person name="Woyke T."/>
            <person name="Ryan C.M."/>
            <person name="Banfield J.F."/>
        </authorList>
    </citation>
    <scope>NUCLEOTIDE SEQUENCE [LARGE SCALE GENOMIC DNA]</scope>
</reference>
<evidence type="ECO:0000313" key="3">
    <source>
        <dbReference type="Proteomes" id="UP000231688"/>
    </source>
</evidence>
<feature type="region of interest" description="Disordered" evidence="1">
    <location>
        <begin position="34"/>
        <end position="76"/>
    </location>
</feature>
<accession>A0A2M7UEK8</accession>
<dbReference type="EMBL" id="PFOH01000028">
    <property type="protein sequence ID" value="PIZ69621.1"/>
    <property type="molecule type" value="Genomic_DNA"/>
</dbReference>